<gene>
    <name evidence="1" type="ORF">I4J89_24740</name>
</gene>
<accession>A0A931G116</accession>
<keyword evidence="2" id="KW-1185">Reference proteome</keyword>
<evidence type="ECO:0000313" key="1">
    <source>
        <dbReference type="EMBL" id="MBG0564661.1"/>
    </source>
</evidence>
<evidence type="ECO:0000313" key="2">
    <source>
        <dbReference type="Proteomes" id="UP000598146"/>
    </source>
</evidence>
<proteinExistence type="predicted"/>
<sequence length="553" mass="61972">MTGSRNWTDSTTNDIFYDGLDAAGYLRWLGDRSLGDQHLLPQFLHEFTHHWCFQSLVGSTLALAELRLTTLTAAYPDGRSIWARDLLGHRYLSHLMRPLGEGMAQLAEFDLRPMGDEFHPATPLGVASLCFSVTHDHIFRSTMMQFLRNSPAVLERKASLYLRPFEVNDGYLPGYMAVKNLAFSMIGRGDNVPLEMFLTYLRSYFWDDPAYTKILFSGELDGAKVAAAISQRFRERMFTLFTATDVPERIRSFWASWQPHDPMLCADELDVVPADYAEAYEQLGLFERHYLQLLRHDPEAVETATGLSATALADLLPDLAVTRRFAPIATTEVEVSGNGDVVMGIPLPPGRHRLRVFTPTTGSVLALTAEDAEGEVRLLRVWHLGPDAEVDEETLLHYPRCVTSLSEVMPRLRERFVAGGLPVVDSPALEDFTKGIYDDALDLYTIAAAARIPGHDRMTAARSMLRATGLREIFRNDVTAIRLVAAMSLIGDRLELIRPDLAGFTYGLISLAQSYFLPDEDHASLQHRLDRIVARDPDALVLKAIEDDLVIFV</sequence>
<organism evidence="1 2">
    <name type="scientific">Actinoplanes aureus</name>
    <dbReference type="NCBI Taxonomy" id="2792083"/>
    <lineage>
        <taxon>Bacteria</taxon>
        <taxon>Bacillati</taxon>
        <taxon>Actinomycetota</taxon>
        <taxon>Actinomycetes</taxon>
        <taxon>Micromonosporales</taxon>
        <taxon>Micromonosporaceae</taxon>
        <taxon>Actinoplanes</taxon>
    </lineage>
</organism>
<dbReference type="RefSeq" id="WP_196416447.1">
    <property type="nucleotide sequence ID" value="NZ_JADQTO010000012.1"/>
</dbReference>
<protein>
    <submittedName>
        <fullName evidence="1">Uncharacterized protein</fullName>
    </submittedName>
</protein>
<reference evidence="1" key="1">
    <citation type="submission" date="2020-11" db="EMBL/GenBank/DDBJ databases">
        <title>Isolation and identification of active actinomycetes.</title>
        <authorList>
            <person name="Sun X."/>
        </authorList>
    </citation>
    <scope>NUCLEOTIDE SEQUENCE</scope>
    <source>
        <strain evidence="1">NEAU-A11</strain>
    </source>
</reference>
<dbReference type="EMBL" id="JADQTO010000012">
    <property type="protein sequence ID" value="MBG0564661.1"/>
    <property type="molecule type" value="Genomic_DNA"/>
</dbReference>
<dbReference type="AlphaFoldDB" id="A0A931G116"/>
<name>A0A931G116_9ACTN</name>
<comment type="caution">
    <text evidence="1">The sequence shown here is derived from an EMBL/GenBank/DDBJ whole genome shotgun (WGS) entry which is preliminary data.</text>
</comment>
<dbReference type="Proteomes" id="UP000598146">
    <property type="component" value="Unassembled WGS sequence"/>
</dbReference>